<dbReference type="EMBL" id="CAJNNV010031358">
    <property type="protein sequence ID" value="CAE8635848.1"/>
    <property type="molecule type" value="Genomic_DNA"/>
</dbReference>
<dbReference type="OMA" id="CGWISTG"/>
<evidence type="ECO:0000256" key="5">
    <source>
        <dbReference type="ARBA" id="ARBA00022989"/>
    </source>
</evidence>
<dbReference type="AlphaFoldDB" id="A0A813HDV1"/>
<feature type="transmembrane region" description="Helical" evidence="7">
    <location>
        <begin position="370"/>
        <end position="389"/>
    </location>
</feature>
<feature type="transmembrane region" description="Helical" evidence="7">
    <location>
        <begin position="270"/>
        <end position="288"/>
    </location>
</feature>
<evidence type="ECO:0000256" key="7">
    <source>
        <dbReference type="SAM" id="Phobius"/>
    </source>
</evidence>
<evidence type="ECO:0000313" key="8">
    <source>
        <dbReference type="EMBL" id="CAE8635848.1"/>
    </source>
</evidence>
<evidence type="ECO:0000313" key="9">
    <source>
        <dbReference type="Proteomes" id="UP000654075"/>
    </source>
</evidence>
<organism evidence="8 9">
    <name type="scientific">Polarella glacialis</name>
    <name type="common">Dinoflagellate</name>
    <dbReference type="NCBI Taxonomy" id="89957"/>
    <lineage>
        <taxon>Eukaryota</taxon>
        <taxon>Sar</taxon>
        <taxon>Alveolata</taxon>
        <taxon>Dinophyceae</taxon>
        <taxon>Suessiales</taxon>
        <taxon>Suessiaceae</taxon>
        <taxon>Polarella</taxon>
    </lineage>
</organism>
<evidence type="ECO:0000256" key="3">
    <source>
        <dbReference type="ARBA" id="ARBA00022448"/>
    </source>
</evidence>
<comment type="caution">
    <text evidence="8">The sequence shown here is derived from an EMBL/GenBank/DDBJ whole genome shotgun (WGS) entry which is preliminary data.</text>
</comment>
<dbReference type="InterPro" id="IPR050277">
    <property type="entry name" value="Sodium:Solute_Symporter"/>
</dbReference>
<dbReference type="Gene3D" id="1.20.1730.10">
    <property type="entry name" value="Sodium/glucose cotransporter"/>
    <property type="match status" value="1"/>
</dbReference>
<dbReference type="InterPro" id="IPR038377">
    <property type="entry name" value="Na/Glc_symporter_sf"/>
</dbReference>
<feature type="transmembrane region" description="Helical" evidence="7">
    <location>
        <begin position="214"/>
        <end position="242"/>
    </location>
</feature>
<keyword evidence="9" id="KW-1185">Reference proteome</keyword>
<feature type="transmembrane region" description="Helical" evidence="7">
    <location>
        <begin position="309"/>
        <end position="332"/>
    </location>
</feature>
<protein>
    <submittedName>
        <fullName evidence="8">Uncharacterized protein</fullName>
    </submittedName>
</protein>
<feature type="transmembrane region" description="Helical" evidence="7">
    <location>
        <begin position="409"/>
        <end position="433"/>
    </location>
</feature>
<evidence type="ECO:0000256" key="2">
    <source>
        <dbReference type="ARBA" id="ARBA00006434"/>
    </source>
</evidence>
<feature type="transmembrane region" description="Helical" evidence="7">
    <location>
        <begin position="12"/>
        <end position="38"/>
    </location>
</feature>
<dbReference type="PROSITE" id="PS50283">
    <property type="entry name" value="NA_SOLUT_SYMP_3"/>
    <property type="match status" value="1"/>
</dbReference>
<feature type="transmembrane region" description="Helical" evidence="7">
    <location>
        <begin position="110"/>
        <end position="128"/>
    </location>
</feature>
<keyword evidence="4 7" id="KW-0812">Transmembrane</keyword>
<feature type="transmembrane region" description="Helical" evidence="7">
    <location>
        <begin position="338"/>
        <end position="358"/>
    </location>
</feature>
<dbReference type="PANTHER" id="PTHR48086:SF10">
    <property type="entry name" value="AGR155CP"/>
    <property type="match status" value="1"/>
</dbReference>
<dbReference type="OrthoDB" id="6132759at2759"/>
<dbReference type="Proteomes" id="UP000654075">
    <property type="component" value="Unassembled WGS sequence"/>
</dbReference>
<feature type="transmembrane region" description="Helical" evidence="7">
    <location>
        <begin position="140"/>
        <end position="161"/>
    </location>
</feature>
<comment type="subcellular location">
    <subcellularLocation>
        <location evidence="1">Membrane</location>
        <topology evidence="1">Multi-pass membrane protein</topology>
    </subcellularLocation>
</comment>
<dbReference type="GO" id="GO:0005886">
    <property type="term" value="C:plasma membrane"/>
    <property type="evidence" value="ECO:0007669"/>
    <property type="project" value="TreeGrafter"/>
</dbReference>
<feature type="transmembrane region" description="Helical" evidence="7">
    <location>
        <begin position="181"/>
        <end position="202"/>
    </location>
</feature>
<evidence type="ECO:0000256" key="6">
    <source>
        <dbReference type="ARBA" id="ARBA00023136"/>
    </source>
</evidence>
<keyword evidence="5 7" id="KW-1133">Transmembrane helix</keyword>
<name>A0A813HDV1_POLGL</name>
<dbReference type="PANTHER" id="PTHR48086">
    <property type="entry name" value="SODIUM/PROLINE SYMPORTER-RELATED"/>
    <property type="match status" value="1"/>
</dbReference>
<dbReference type="GO" id="GO:0015606">
    <property type="term" value="F:spermidine transmembrane transporter activity"/>
    <property type="evidence" value="ECO:0007669"/>
    <property type="project" value="TreeGrafter"/>
</dbReference>
<accession>A0A813HDV1</accession>
<evidence type="ECO:0000256" key="1">
    <source>
        <dbReference type="ARBA" id="ARBA00004141"/>
    </source>
</evidence>
<keyword evidence="6 7" id="KW-0472">Membrane</keyword>
<reference evidence="8" key="1">
    <citation type="submission" date="2021-02" db="EMBL/GenBank/DDBJ databases">
        <authorList>
            <person name="Dougan E. K."/>
            <person name="Rhodes N."/>
            <person name="Thang M."/>
            <person name="Chan C."/>
        </authorList>
    </citation>
    <scope>NUCLEOTIDE SEQUENCE</scope>
</reference>
<sequence length="482" mass="49747">MGSWVTTVPATYASTAGLLGLTVYSLAAGAPLIVAAYAGALARSSDREASSLPDFLRRRFALSRPGSKAGGLVAWLASAVLLLNMVLALLAEYATLGSLFRVYVGSSEGLAALPVILMALLTTGYTSVGGLRVSILTDRVQAICALALTAVLAACLCSFRAPPGGLPPLSREQAGWTTSGISSLLTMPASLVSATLFSEAVWQRVWASDSSKSLYQASCIGAAAVSLVTFFFGFTGFLALWAGRASLESTNPNLFFFAFFSSSPDAHLDSIPGLLALLCAALMSEGAADSLQNGITATLSSTLLAGRSLWATRMLVLVVNLPLAFIGASPVVSSVLQLFLLANLACVCCALPLMAALLRSRRLRQLVTEGAVLAGCFGGWIGLTGYGWLREGDLAAGAHMAWLGNDYSYDYFLAAIFSSACSLGTVCALNLAFGTRGGELSPGGAGTSNVLLASTWETTSISEGNLAAPLGACLPSARIVRC</sequence>
<keyword evidence="3" id="KW-0813">Transport</keyword>
<proteinExistence type="inferred from homology"/>
<feature type="transmembrane region" description="Helical" evidence="7">
    <location>
        <begin position="69"/>
        <end position="90"/>
    </location>
</feature>
<gene>
    <name evidence="8" type="ORF">PGLA1383_LOCUS51423</name>
</gene>
<dbReference type="InterPro" id="IPR001734">
    <property type="entry name" value="Na/solute_symporter"/>
</dbReference>
<evidence type="ECO:0000256" key="4">
    <source>
        <dbReference type="ARBA" id="ARBA00022692"/>
    </source>
</evidence>
<comment type="similarity">
    <text evidence="2">Belongs to the sodium:solute symporter (SSF) (TC 2.A.21) family.</text>
</comment>